<dbReference type="InterPro" id="IPR003593">
    <property type="entry name" value="AAA+_ATPase"/>
</dbReference>
<dbReference type="GO" id="GO:0016887">
    <property type="term" value="F:ATP hydrolysis activity"/>
    <property type="evidence" value="ECO:0007669"/>
    <property type="project" value="InterPro"/>
</dbReference>
<evidence type="ECO:0000256" key="8">
    <source>
        <dbReference type="SAM" id="MobiDB-lite"/>
    </source>
</evidence>
<reference evidence="10 11" key="1">
    <citation type="journal article" date="2018" name="Mol. Plant">
        <title>The genome of Artemisia annua provides insight into the evolution of Asteraceae family and artemisinin biosynthesis.</title>
        <authorList>
            <person name="Shen Q."/>
            <person name="Zhang L."/>
            <person name="Liao Z."/>
            <person name="Wang S."/>
            <person name="Yan T."/>
            <person name="Shi P."/>
            <person name="Liu M."/>
            <person name="Fu X."/>
            <person name="Pan Q."/>
            <person name="Wang Y."/>
            <person name="Lv Z."/>
            <person name="Lu X."/>
            <person name="Zhang F."/>
            <person name="Jiang W."/>
            <person name="Ma Y."/>
            <person name="Chen M."/>
            <person name="Hao X."/>
            <person name="Li L."/>
            <person name="Tang Y."/>
            <person name="Lv G."/>
            <person name="Zhou Y."/>
            <person name="Sun X."/>
            <person name="Brodelius P.E."/>
            <person name="Rose J.K.C."/>
            <person name="Tang K."/>
        </authorList>
    </citation>
    <scope>NUCLEOTIDE SEQUENCE [LARGE SCALE GENOMIC DNA]</scope>
    <source>
        <strain evidence="11">cv. Huhao1</strain>
        <tissue evidence="10">Leaf</tissue>
    </source>
</reference>
<evidence type="ECO:0000256" key="7">
    <source>
        <dbReference type="ARBA" id="ARBA00049360"/>
    </source>
</evidence>
<keyword evidence="3" id="KW-0547">Nucleotide-binding</keyword>
<dbReference type="InterPro" id="IPR050747">
    <property type="entry name" value="Mitochondrial_chaperone_BCS1"/>
</dbReference>
<feature type="region of interest" description="Disordered" evidence="8">
    <location>
        <begin position="627"/>
        <end position="653"/>
    </location>
</feature>
<keyword evidence="6" id="KW-0460">Magnesium</keyword>
<sequence>MAAESTFHEYQGDDFKRSKVYVAIERYLSSNSSNKAKRLKANVVKDCEPIVLSMDDYEEGEKRYYKLTCKREHRDIITKSYVQYVLNEGKAIAVKTRQRKLYTKNKSENCYGYRRTMWSHIIFKHPSTFDTIAMDPTKKNEILNDLITFTKSIDYYKKVGKSWKRGYLLYSPPGTGKSSMIAAMANLLEYDIYDLELTSVKDNTDLRKLLIETSSKSIIVIEDIDCSLDLTGQRKEKKDESKDDEKHPIEKKAEEGKDRKNKGSEVTLSGLLNFIDGLWSACGSMMAGGMFVWAIVGKWFPKESQEYFEKYFHKIISYIYPYIEITFHEYQGDDFERSKAYVAIERYLSSNSSNKAKRLKANVVKDCEPIVLSMDDYEEVQDEFKGIQIWWTASKTIPPQRAMFSYRDDDGEKSMDDYEEVKDEFKGIQIWWTASKTIPPQRAMFSYRDDDGEKRYYKLTCKREHRDIITKSYVQHVLDEGKAIAVKTRQRKLYTNNKSESWSGYRRTMWSHIIFEHPSTFDTLAMDPTKKKEILNDLITFTKSKDYYKKVGKSWKRGYLLFGPPGTGKSSMIAAIANLLEYDIYDLELTSVKDNTDLRKLLIETSSKSIIVIEDIDCSLDLTGQRKEKKDESKDDEKDPIQKKVEEGMGGKNKESEVTLSGLLNFIDGLWSACGSERLIVFTTNHVEMLDPALIRRGRMDKHIELSYCCFETFKVLAKNYLDIESHDLFATIERLVGETNMTPADVAESLMPKSDEENADTCLTNLIKSLEDAKEEARLKVLEDARLKAEEEASKKSKLSDEKAQAGDHATKENSEKEQAGDAKENGEKAQAGDAKENGVIKT</sequence>
<dbReference type="AlphaFoldDB" id="A0A2U1Q3Z6"/>
<evidence type="ECO:0000259" key="9">
    <source>
        <dbReference type="SMART" id="SM00382"/>
    </source>
</evidence>
<dbReference type="InterPro" id="IPR003959">
    <property type="entry name" value="ATPase_AAA_core"/>
</dbReference>
<dbReference type="Gene3D" id="6.10.280.40">
    <property type="match status" value="1"/>
</dbReference>
<evidence type="ECO:0000256" key="3">
    <source>
        <dbReference type="ARBA" id="ARBA00022741"/>
    </source>
</evidence>
<keyword evidence="11" id="KW-1185">Reference proteome</keyword>
<comment type="cofactor">
    <cofactor evidence="1">
        <name>Mg(2+)</name>
        <dbReference type="ChEBI" id="CHEBI:18420"/>
    </cofactor>
</comment>
<dbReference type="InterPro" id="IPR058017">
    <property type="entry name" value="At3g28540-like_C"/>
</dbReference>
<feature type="region of interest" description="Disordered" evidence="8">
    <location>
        <begin position="791"/>
        <end position="844"/>
    </location>
</feature>
<dbReference type="InterPro" id="IPR003960">
    <property type="entry name" value="ATPase_AAA_CS"/>
</dbReference>
<dbReference type="STRING" id="35608.A0A2U1Q3Z6"/>
<dbReference type="Proteomes" id="UP000245207">
    <property type="component" value="Unassembled WGS sequence"/>
</dbReference>
<feature type="domain" description="AAA+ ATPase" evidence="9">
    <location>
        <begin position="555"/>
        <end position="710"/>
    </location>
</feature>
<evidence type="ECO:0000256" key="4">
    <source>
        <dbReference type="ARBA" id="ARBA00022801"/>
    </source>
</evidence>
<dbReference type="Pfam" id="PF14363">
    <property type="entry name" value="AAA_assoc"/>
    <property type="match status" value="2"/>
</dbReference>
<dbReference type="PROSITE" id="PS00674">
    <property type="entry name" value="AAA"/>
    <property type="match status" value="1"/>
</dbReference>
<comment type="similarity">
    <text evidence="2">Belongs to the AAA ATPase family. BCS1 subfamily.</text>
</comment>
<evidence type="ECO:0000256" key="2">
    <source>
        <dbReference type="ARBA" id="ARBA00007448"/>
    </source>
</evidence>
<dbReference type="OrthoDB" id="10251412at2759"/>
<proteinExistence type="inferred from homology"/>
<dbReference type="SUPFAM" id="SSF52540">
    <property type="entry name" value="P-loop containing nucleoside triphosphate hydrolases"/>
    <property type="match status" value="2"/>
</dbReference>
<evidence type="ECO:0000256" key="6">
    <source>
        <dbReference type="ARBA" id="ARBA00022842"/>
    </source>
</evidence>
<keyword evidence="5" id="KW-0067">ATP-binding</keyword>
<name>A0A2U1Q3Z6_ARTAN</name>
<dbReference type="Pfam" id="PF25568">
    <property type="entry name" value="AAA_lid_At3g28540"/>
    <property type="match status" value="1"/>
</dbReference>
<comment type="catalytic activity">
    <reaction evidence="7">
        <text>ATP + H2O = ADP + phosphate + H(+)</text>
        <dbReference type="Rhea" id="RHEA:13065"/>
        <dbReference type="ChEBI" id="CHEBI:15377"/>
        <dbReference type="ChEBI" id="CHEBI:15378"/>
        <dbReference type="ChEBI" id="CHEBI:30616"/>
        <dbReference type="ChEBI" id="CHEBI:43474"/>
        <dbReference type="ChEBI" id="CHEBI:456216"/>
    </reaction>
</comment>
<dbReference type="InterPro" id="IPR025753">
    <property type="entry name" value="AAA_N_dom"/>
</dbReference>
<dbReference type="FunFam" id="3.40.50.300:FF:001122">
    <property type="entry name" value="AAA-ATPase ASD, mitochondrial"/>
    <property type="match status" value="1"/>
</dbReference>
<evidence type="ECO:0000313" key="11">
    <source>
        <dbReference type="Proteomes" id="UP000245207"/>
    </source>
</evidence>
<dbReference type="PANTHER" id="PTHR23070">
    <property type="entry name" value="BCS1 AAA-TYPE ATPASE"/>
    <property type="match status" value="1"/>
</dbReference>
<keyword evidence="4" id="KW-0378">Hydrolase</keyword>
<feature type="compositionally biased region" description="Basic and acidic residues" evidence="8">
    <location>
        <begin position="835"/>
        <end position="844"/>
    </location>
</feature>
<dbReference type="GO" id="GO:0006950">
    <property type="term" value="P:response to stress"/>
    <property type="evidence" value="ECO:0007669"/>
    <property type="project" value="UniProtKB-ARBA"/>
</dbReference>
<feature type="region of interest" description="Disordered" evidence="8">
    <location>
        <begin position="235"/>
        <end position="261"/>
    </location>
</feature>
<dbReference type="GO" id="GO:0005524">
    <property type="term" value="F:ATP binding"/>
    <property type="evidence" value="ECO:0007669"/>
    <property type="project" value="UniProtKB-KW"/>
</dbReference>
<dbReference type="Gene3D" id="3.40.50.300">
    <property type="entry name" value="P-loop containing nucleotide triphosphate hydrolases"/>
    <property type="match status" value="2"/>
</dbReference>
<organism evidence="10 11">
    <name type="scientific">Artemisia annua</name>
    <name type="common">Sweet wormwood</name>
    <dbReference type="NCBI Taxonomy" id="35608"/>
    <lineage>
        <taxon>Eukaryota</taxon>
        <taxon>Viridiplantae</taxon>
        <taxon>Streptophyta</taxon>
        <taxon>Embryophyta</taxon>
        <taxon>Tracheophyta</taxon>
        <taxon>Spermatophyta</taxon>
        <taxon>Magnoliopsida</taxon>
        <taxon>eudicotyledons</taxon>
        <taxon>Gunneridae</taxon>
        <taxon>Pentapetalae</taxon>
        <taxon>asterids</taxon>
        <taxon>campanulids</taxon>
        <taxon>Asterales</taxon>
        <taxon>Asteraceae</taxon>
        <taxon>Asteroideae</taxon>
        <taxon>Anthemideae</taxon>
        <taxon>Artemisiinae</taxon>
        <taxon>Artemisia</taxon>
    </lineage>
</organism>
<evidence type="ECO:0000313" key="10">
    <source>
        <dbReference type="EMBL" id="PWA92707.1"/>
    </source>
</evidence>
<dbReference type="Pfam" id="PF00004">
    <property type="entry name" value="AAA"/>
    <property type="match status" value="2"/>
</dbReference>
<dbReference type="SMART" id="SM00382">
    <property type="entry name" value="AAA"/>
    <property type="match status" value="2"/>
</dbReference>
<feature type="compositionally biased region" description="Basic and acidic residues" evidence="8">
    <location>
        <begin position="791"/>
        <end position="829"/>
    </location>
</feature>
<accession>A0A2U1Q3Z6</accession>
<dbReference type="CDD" id="cd19510">
    <property type="entry name" value="RecA-like_BCS1"/>
    <property type="match status" value="1"/>
</dbReference>
<protein>
    <submittedName>
        <fullName evidence="10">AAA+ ATPase domain-containing protein</fullName>
    </submittedName>
</protein>
<feature type="domain" description="AAA+ ATPase" evidence="9">
    <location>
        <begin position="163"/>
        <end position="291"/>
    </location>
</feature>
<dbReference type="EMBL" id="PKPP01000441">
    <property type="protein sequence ID" value="PWA92707.1"/>
    <property type="molecule type" value="Genomic_DNA"/>
</dbReference>
<evidence type="ECO:0000256" key="5">
    <source>
        <dbReference type="ARBA" id="ARBA00022840"/>
    </source>
</evidence>
<gene>
    <name evidence="10" type="ORF">CTI12_AA011240</name>
</gene>
<dbReference type="InterPro" id="IPR027417">
    <property type="entry name" value="P-loop_NTPase"/>
</dbReference>
<comment type="caution">
    <text evidence="10">The sequence shown here is derived from an EMBL/GenBank/DDBJ whole genome shotgun (WGS) entry which is preliminary data.</text>
</comment>
<evidence type="ECO:0000256" key="1">
    <source>
        <dbReference type="ARBA" id="ARBA00001946"/>
    </source>
</evidence>